<dbReference type="EMBL" id="JARIHO010000037">
    <property type="protein sequence ID" value="KAJ7330339.1"/>
    <property type="molecule type" value="Genomic_DNA"/>
</dbReference>
<feature type="region of interest" description="Disordered" evidence="1">
    <location>
        <begin position="1"/>
        <end position="23"/>
    </location>
</feature>
<organism evidence="2 3">
    <name type="scientific">Mycena albidolilacea</name>
    <dbReference type="NCBI Taxonomy" id="1033008"/>
    <lineage>
        <taxon>Eukaryota</taxon>
        <taxon>Fungi</taxon>
        <taxon>Dikarya</taxon>
        <taxon>Basidiomycota</taxon>
        <taxon>Agaricomycotina</taxon>
        <taxon>Agaricomycetes</taxon>
        <taxon>Agaricomycetidae</taxon>
        <taxon>Agaricales</taxon>
        <taxon>Marasmiineae</taxon>
        <taxon>Mycenaceae</taxon>
        <taxon>Mycena</taxon>
    </lineage>
</organism>
<evidence type="ECO:0000313" key="3">
    <source>
        <dbReference type="Proteomes" id="UP001218218"/>
    </source>
</evidence>
<evidence type="ECO:0000256" key="1">
    <source>
        <dbReference type="SAM" id="MobiDB-lite"/>
    </source>
</evidence>
<protein>
    <submittedName>
        <fullName evidence="2">Uncharacterized protein</fullName>
    </submittedName>
</protein>
<keyword evidence="3" id="KW-1185">Reference proteome</keyword>
<feature type="compositionally biased region" description="Basic and acidic residues" evidence="1">
    <location>
        <begin position="336"/>
        <end position="348"/>
    </location>
</feature>
<feature type="compositionally biased region" description="Polar residues" evidence="1">
    <location>
        <begin position="9"/>
        <end position="19"/>
    </location>
</feature>
<accession>A0AAD6ZNG1</accession>
<feature type="compositionally biased region" description="Polar residues" evidence="1">
    <location>
        <begin position="121"/>
        <end position="138"/>
    </location>
</feature>
<proteinExistence type="predicted"/>
<feature type="region of interest" description="Disordered" evidence="1">
    <location>
        <begin position="270"/>
        <end position="412"/>
    </location>
</feature>
<feature type="compositionally biased region" description="Basic residues" evidence="1">
    <location>
        <begin position="371"/>
        <end position="385"/>
    </location>
</feature>
<feature type="compositionally biased region" description="Polar residues" evidence="1">
    <location>
        <begin position="304"/>
        <end position="326"/>
    </location>
</feature>
<feature type="region of interest" description="Disordered" evidence="1">
    <location>
        <begin position="121"/>
        <end position="160"/>
    </location>
</feature>
<comment type="caution">
    <text evidence="2">The sequence shown here is derived from an EMBL/GenBank/DDBJ whole genome shotgun (WGS) entry which is preliminary data.</text>
</comment>
<feature type="region of interest" description="Disordered" evidence="1">
    <location>
        <begin position="427"/>
        <end position="452"/>
    </location>
</feature>
<reference evidence="2" key="1">
    <citation type="submission" date="2023-03" db="EMBL/GenBank/DDBJ databases">
        <title>Massive genome expansion in bonnet fungi (Mycena s.s.) driven by repeated elements and novel gene families across ecological guilds.</title>
        <authorList>
            <consortium name="Lawrence Berkeley National Laboratory"/>
            <person name="Harder C.B."/>
            <person name="Miyauchi S."/>
            <person name="Viragh M."/>
            <person name="Kuo A."/>
            <person name="Thoen E."/>
            <person name="Andreopoulos B."/>
            <person name="Lu D."/>
            <person name="Skrede I."/>
            <person name="Drula E."/>
            <person name="Henrissat B."/>
            <person name="Morin E."/>
            <person name="Kohler A."/>
            <person name="Barry K."/>
            <person name="LaButti K."/>
            <person name="Morin E."/>
            <person name="Salamov A."/>
            <person name="Lipzen A."/>
            <person name="Mereny Z."/>
            <person name="Hegedus B."/>
            <person name="Baldrian P."/>
            <person name="Stursova M."/>
            <person name="Weitz H."/>
            <person name="Taylor A."/>
            <person name="Grigoriev I.V."/>
            <person name="Nagy L.G."/>
            <person name="Martin F."/>
            <person name="Kauserud H."/>
        </authorList>
    </citation>
    <scope>NUCLEOTIDE SEQUENCE</scope>
    <source>
        <strain evidence="2">CBHHK002</strain>
    </source>
</reference>
<evidence type="ECO:0000313" key="2">
    <source>
        <dbReference type="EMBL" id="KAJ7330339.1"/>
    </source>
</evidence>
<sequence>MASPHNYPFGTSTIFNEQSTSDKEDNYSRKFFELLKTPESMRVQHLPDVNTSSEDSFLNCGGEWRAPDFDDLLGGPLPSPDWGDEPVYFDSRMKENKVLELVPNPPNPRSRSSVPHVVANVTTTENESSHVPNTRSQSPTVPPVALVVPPVSEPDLSKEDDEDCEKEIMGMGAKYEFPPLPLPLPPRNTNLRTAQCVPSSLSSSSAAPWPYHAGYFDVRATSPAPSFLSAPSPSSSSAALSPYSAASPAASIISALSTVALRVRIYADAEDEDASERENDAPIDASPQPRVILRLPARHKPTYASMSRPTISSSPANLFPSPTGTSESDHGDDEEHMPSEGELRSKDTEDADADYAPAPKRIRTNSGKAVPRSKGKAKRKAKGKAKAPPVDLSADDASGDAPHPRTGKKNDKKKFFCQVEGCPEKGKPFTYSGMGRHKKSHQPDYRNNVCPGGCGKKFVGRRDVIRRHLRERCPGDWNAGLARLAAEKRGGGR</sequence>
<gene>
    <name evidence="2" type="ORF">DFH08DRAFT_815257</name>
</gene>
<dbReference type="AlphaFoldDB" id="A0AAD6ZNG1"/>
<dbReference type="Proteomes" id="UP001218218">
    <property type="component" value="Unassembled WGS sequence"/>
</dbReference>
<name>A0AAD6ZNG1_9AGAR</name>